<gene>
    <name evidence="3" type="ORF">OUZ56_012779</name>
</gene>
<feature type="domain" description="Paraneoplastic antigen Ma-like C-terminal" evidence="2">
    <location>
        <begin position="260"/>
        <end position="379"/>
    </location>
</feature>
<sequence length="386" mass="43806">MSLYTGAKPKIFSKPIKSTVRHGYEPILPTFDNLTSAPVSKVNLDLSEPSPHQKRSTRSTVSLKTAKLLQLRLKNSKTIRKPKSFKWQDIKASSNSPSLLARTIHWLRQSPSTSDFENADSSEDSEQQEEIASNSSRHSPSLILGPRRKICTGSLNDIHQRFSSTPIPTTAPSQPCSRSRPNPPTSFKSPLTPEKPSGSSGSNTEHGTIHGTAAKSPHQTRRPAHFYANVIIRQHRDLQELQKGQHAQTMLIQPQNFTGGPSTRFDRWIKLFENIVAMSNWNEKETMNMLVTKMAGSAHDILQNILESVTQDYKEVKRLLQERFHGNENQDFFQTQLEEVKRHPGEAILDYGFRLKNIFEHGYPKGEDDTKTDETTRLQMLRQKFL</sequence>
<dbReference type="InterPro" id="IPR048270">
    <property type="entry name" value="PNMA_C"/>
</dbReference>
<feature type="region of interest" description="Disordered" evidence="1">
    <location>
        <begin position="111"/>
        <end position="145"/>
    </location>
</feature>
<feature type="region of interest" description="Disordered" evidence="1">
    <location>
        <begin position="159"/>
        <end position="222"/>
    </location>
</feature>
<reference evidence="3 4" key="1">
    <citation type="journal article" date="2023" name="Nucleic Acids Res.">
        <title>The hologenome of Daphnia magna reveals possible DNA methylation and microbiome-mediated evolution of the host genome.</title>
        <authorList>
            <person name="Chaturvedi A."/>
            <person name="Li X."/>
            <person name="Dhandapani V."/>
            <person name="Marshall H."/>
            <person name="Kissane S."/>
            <person name="Cuenca-Cambronero M."/>
            <person name="Asole G."/>
            <person name="Calvet F."/>
            <person name="Ruiz-Romero M."/>
            <person name="Marangio P."/>
            <person name="Guigo R."/>
            <person name="Rago D."/>
            <person name="Mirbahai L."/>
            <person name="Eastwood N."/>
            <person name="Colbourne J.K."/>
            <person name="Zhou J."/>
            <person name="Mallon E."/>
            <person name="Orsini L."/>
        </authorList>
    </citation>
    <scope>NUCLEOTIDE SEQUENCE [LARGE SCALE GENOMIC DNA]</scope>
    <source>
        <strain evidence="3">LRV0_1</strain>
    </source>
</reference>
<keyword evidence="4" id="KW-1185">Reference proteome</keyword>
<dbReference type="EMBL" id="JAOYFB010000002">
    <property type="protein sequence ID" value="KAK4007625.1"/>
    <property type="molecule type" value="Genomic_DNA"/>
</dbReference>
<protein>
    <recommendedName>
        <fullName evidence="2">Paraneoplastic antigen Ma-like C-terminal domain-containing protein</fullName>
    </recommendedName>
</protein>
<dbReference type="PANTHER" id="PTHR33223">
    <property type="entry name" value="CCHC-TYPE DOMAIN-CONTAINING PROTEIN"/>
    <property type="match status" value="1"/>
</dbReference>
<feature type="compositionally biased region" description="Acidic residues" evidence="1">
    <location>
        <begin position="117"/>
        <end position="129"/>
    </location>
</feature>
<dbReference type="PANTHER" id="PTHR33223:SF6">
    <property type="entry name" value="CCHC-TYPE DOMAIN-CONTAINING PROTEIN"/>
    <property type="match status" value="1"/>
</dbReference>
<evidence type="ECO:0000256" key="1">
    <source>
        <dbReference type="SAM" id="MobiDB-lite"/>
    </source>
</evidence>
<dbReference type="Pfam" id="PF14893">
    <property type="entry name" value="PNMA"/>
    <property type="match status" value="1"/>
</dbReference>
<proteinExistence type="predicted"/>
<comment type="caution">
    <text evidence="3">The sequence shown here is derived from an EMBL/GenBank/DDBJ whole genome shotgun (WGS) entry which is preliminary data.</text>
</comment>
<evidence type="ECO:0000313" key="3">
    <source>
        <dbReference type="EMBL" id="KAK4007625.1"/>
    </source>
</evidence>
<feature type="compositionally biased region" description="Polar residues" evidence="1">
    <location>
        <begin position="197"/>
        <end position="206"/>
    </location>
</feature>
<evidence type="ECO:0000259" key="2">
    <source>
        <dbReference type="Pfam" id="PF14893"/>
    </source>
</evidence>
<name>A0ABQ9Z460_9CRUS</name>
<organism evidence="3 4">
    <name type="scientific">Daphnia magna</name>
    <dbReference type="NCBI Taxonomy" id="35525"/>
    <lineage>
        <taxon>Eukaryota</taxon>
        <taxon>Metazoa</taxon>
        <taxon>Ecdysozoa</taxon>
        <taxon>Arthropoda</taxon>
        <taxon>Crustacea</taxon>
        <taxon>Branchiopoda</taxon>
        <taxon>Diplostraca</taxon>
        <taxon>Cladocera</taxon>
        <taxon>Anomopoda</taxon>
        <taxon>Daphniidae</taxon>
        <taxon>Daphnia</taxon>
    </lineage>
</organism>
<dbReference type="Proteomes" id="UP001234178">
    <property type="component" value="Unassembled WGS sequence"/>
</dbReference>
<evidence type="ECO:0000313" key="4">
    <source>
        <dbReference type="Proteomes" id="UP001234178"/>
    </source>
</evidence>
<feature type="compositionally biased region" description="Polar residues" evidence="1">
    <location>
        <begin position="159"/>
        <end position="189"/>
    </location>
</feature>
<accession>A0ABQ9Z460</accession>